<keyword evidence="2" id="KW-1185">Reference proteome</keyword>
<proteinExistence type="predicted"/>
<accession>A0A7G6E685</accession>
<evidence type="ECO:0000313" key="1">
    <source>
        <dbReference type="EMBL" id="QNB47589.1"/>
    </source>
</evidence>
<dbReference type="KEGG" id="tfr:BR63_15695"/>
<sequence>MGATNNKKQKRGQSLSLAATTDVYFFAPFFHDILAGSFIKFGRARAVVREKLFALLALAADHTVSPFFFNVARYFYIVSSIFAFMKKNSLKDVLLANRKMPFCTSFYF</sequence>
<reference evidence="1 2" key="1">
    <citation type="journal article" date="2019" name="Front. Microbiol.">
        <title>Thermoanaerosceptrum fracticalcis gen. nov. sp. nov., a Novel Fumarate-Fermenting Microorganism From a Deep Fractured Carbonate Aquifer of the US Great Basin.</title>
        <authorList>
            <person name="Hamilton-Brehm S.D."/>
            <person name="Stewart L.E."/>
            <person name="Zavarin M."/>
            <person name="Caldwell M."/>
            <person name="Lawson P.A."/>
            <person name="Onstott T.C."/>
            <person name="Grzymski J."/>
            <person name="Neveux I."/>
            <person name="Lollar B.S."/>
            <person name="Russell C.E."/>
            <person name="Moser D.P."/>
        </authorList>
    </citation>
    <scope>NUCLEOTIDE SEQUENCE [LARGE SCALE GENOMIC DNA]</scope>
    <source>
        <strain evidence="1 2">DRI-13</strain>
    </source>
</reference>
<dbReference type="EMBL" id="CP045798">
    <property type="protein sequence ID" value="QNB47589.1"/>
    <property type="molecule type" value="Genomic_DNA"/>
</dbReference>
<organism evidence="1 2">
    <name type="scientific">Thermanaerosceptrum fracticalcis</name>
    <dbReference type="NCBI Taxonomy" id="1712410"/>
    <lineage>
        <taxon>Bacteria</taxon>
        <taxon>Bacillati</taxon>
        <taxon>Bacillota</taxon>
        <taxon>Clostridia</taxon>
        <taxon>Eubacteriales</taxon>
        <taxon>Peptococcaceae</taxon>
        <taxon>Thermanaerosceptrum</taxon>
    </lineage>
</organism>
<evidence type="ECO:0000313" key="2">
    <source>
        <dbReference type="Proteomes" id="UP000515847"/>
    </source>
</evidence>
<dbReference type="Proteomes" id="UP000515847">
    <property type="component" value="Chromosome"/>
</dbReference>
<dbReference type="RefSeq" id="WP_034421876.1">
    <property type="nucleotide sequence ID" value="NZ_CP045798.1"/>
</dbReference>
<gene>
    <name evidence="1" type="ORF">BR63_15695</name>
</gene>
<protein>
    <submittedName>
        <fullName evidence="1">Uncharacterized protein</fullName>
    </submittedName>
</protein>
<name>A0A7G6E685_THEFR</name>
<dbReference type="AlphaFoldDB" id="A0A7G6E685"/>